<dbReference type="CDD" id="cd18094">
    <property type="entry name" value="SpoU-like_TrmL"/>
    <property type="match status" value="1"/>
</dbReference>
<keyword evidence="4 6" id="KW-0949">S-adenosyl-L-methionine</keyword>
<reference evidence="9" key="1">
    <citation type="submission" date="2020-10" db="EMBL/GenBank/DDBJ databases">
        <authorList>
            <person name="Gilroy R."/>
        </authorList>
    </citation>
    <scope>NUCLEOTIDE SEQUENCE</scope>
    <source>
        <strain evidence="9">4509</strain>
    </source>
</reference>
<dbReference type="GO" id="GO:0003723">
    <property type="term" value="F:RNA binding"/>
    <property type="evidence" value="ECO:0007669"/>
    <property type="project" value="InterPro"/>
</dbReference>
<dbReference type="HAMAP" id="MF_01885">
    <property type="entry name" value="tRNA_methyltr_TrmL"/>
    <property type="match status" value="1"/>
</dbReference>
<dbReference type="PANTHER" id="PTHR42971">
    <property type="entry name" value="TRNA (CYTIDINE(34)-2'-O)-METHYLTRANSFERASE"/>
    <property type="match status" value="1"/>
</dbReference>
<organism evidence="9 10">
    <name type="scientific">Candidatus Egerieicola faecale</name>
    <dbReference type="NCBI Taxonomy" id="2840774"/>
    <lineage>
        <taxon>Bacteria</taxon>
        <taxon>Bacillati</taxon>
        <taxon>Bacillota</taxon>
        <taxon>Clostridia</taxon>
        <taxon>Eubacteriales</taxon>
        <taxon>Oscillospiraceae</taxon>
        <taxon>Oscillospiraceae incertae sedis</taxon>
        <taxon>Candidatus Egerieicola</taxon>
    </lineage>
</organism>
<keyword evidence="5 6" id="KW-0819">tRNA processing</keyword>
<dbReference type="InterPro" id="IPR029026">
    <property type="entry name" value="tRNA_m1G_MTases_N"/>
</dbReference>
<keyword evidence="3 6" id="KW-0808">Transferase</keyword>
<evidence type="ECO:0000256" key="4">
    <source>
        <dbReference type="ARBA" id="ARBA00022691"/>
    </source>
</evidence>
<feature type="binding site" evidence="6 7">
    <location>
        <position position="133"/>
    </location>
    <ligand>
        <name>S-adenosyl-L-methionine</name>
        <dbReference type="ChEBI" id="CHEBI:59789"/>
    </ligand>
</feature>
<dbReference type="PANTHER" id="PTHR42971:SF1">
    <property type="entry name" value="TRNA (CYTIDINE(34)-2'-O)-METHYLTRANSFERASE"/>
    <property type="match status" value="1"/>
</dbReference>
<comment type="similarity">
    <text evidence="6">Belongs to the class IV-like SAM-binding methyltransferase superfamily. RNA methyltransferase TrmH family. TrmL subfamily.</text>
</comment>
<feature type="domain" description="tRNA/rRNA methyltransferase SpoU type" evidence="8">
    <location>
        <begin position="7"/>
        <end position="145"/>
    </location>
</feature>
<evidence type="ECO:0000256" key="5">
    <source>
        <dbReference type="ARBA" id="ARBA00022694"/>
    </source>
</evidence>
<dbReference type="EC" id="2.1.1.207" evidence="6"/>
<sequence>MSLEYELNLVLLEPQIPQNTGNIARTCAVTGARLHLIKPLGFVLDDKHLKRAGLDYWDALDVTIYENLEEFFSKNPGPFFYFTTKGQHCYAHREYPKRTYLVFGREDAGLPEELLAAHPGEAVRVPMRPGFRSLNLSNTVALAAYEVLRQWDFPGLEEQGQLTKYRWEDLPGGQM</sequence>
<feature type="binding site" evidence="6 7">
    <location>
        <position position="104"/>
    </location>
    <ligand>
        <name>S-adenosyl-L-methionine</name>
        <dbReference type="ChEBI" id="CHEBI:59789"/>
    </ligand>
</feature>
<comment type="subcellular location">
    <subcellularLocation>
        <location evidence="6">Cytoplasm</location>
    </subcellularLocation>
</comment>
<dbReference type="Proteomes" id="UP000824082">
    <property type="component" value="Unassembled WGS sequence"/>
</dbReference>
<evidence type="ECO:0000313" key="10">
    <source>
        <dbReference type="Proteomes" id="UP000824082"/>
    </source>
</evidence>
<proteinExistence type="inferred from homology"/>
<dbReference type="Pfam" id="PF00588">
    <property type="entry name" value="SpoU_methylase"/>
    <property type="match status" value="1"/>
</dbReference>
<dbReference type="EMBL" id="DVMX01000099">
    <property type="protein sequence ID" value="HIU41884.1"/>
    <property type="molecule type" value="Genomic_DNA"/>
</dbReference>
<dbReference type="InterPro" id="IPR029028">
    <property type="entry name" value="Alpha/beta_knot_MTases"/>
</dbReference>
<reference evidence="9" key="2">
    <citation type="journal article" date="2021" name="PeerJ">
        <title>Extensive microbial diversity within the chicken gut microbiome revealed by metagenomics and culture.</title>
        <authorList>
            <person name="Gilroy R."/>
            <person name="Ravi A."/>
            <person name="Getino M."/>
            <person name="Pursley I."/>
            <person name="Horton D.L."/>
            <person name="Alikhan N.F."/>
            <person name="Baker D."/>
            <person name="Gharbi K."/>
            <person name="Hall N."/>
            <person name="Watson M."/>
            <person name="Adriaenssens E.M."/>
            <person name="Foster-Nyarko E."/>
            <person name="Jarju S."/>
            <person name="Secka A."/>
            <person name="Antonio M."/>
            <person name="Oren A."/>
            <person name="Chaudhuri R.R."/>
            <person name="La Ragione R."/>
            <person name="Hildebrand F."/>
            <person name="Pallen M.J."/>
        </authorList>
    </citation>
    <scope>NUCLEOTIDE SEQUENCE</scope>
    <source>
        <strain evidence="9">4509</strain>
    </source>
</reference>
<dbReference type="FunFam" id="3.40.1280.10:FF:000002">
    <property type="entry name" value="Peptidylprolyl isomerase"/>
    <property type="match status" value="1"/>
</dbReference>
<dbReference type="Gene3D" id="3.40.1280.10">
    <property type="match status" value="1"/>
</dbReference>
<dbReference type="AlphaFoldDB" id="A0A9D1ITR8"/>
<comment type="caution">
    <text evidence="9">The sequence shown here is derived from an EMBL/GenBank/DDBJ whole genome shotgun (WGS) entry which is preliminary data.</text>
</comment>
<dbReference type="InterPro" id="IPR016914">
    <property type="entry name" value="TrmL"/>
</dbReference>
<evidence type="ECO:0000256" key="7">
    <source>
        <dbReference type="PIRSR" id="PIRSR029256-1"/>
    </source>
</evidence>
<keyword evidence="1 6" id="KW-0963">Cytoplasm</keyword>
<evidence type="ECO:0000256" key="2">
    <source>
        <dbReference type="ARBA" id="ARBA00022603"/>
    </source>
</evidence>
<evidence type="ECO:0000313" key="9">
    <source>
        <dbReference type="EMBL" id="HIU41884.1"/>
    </source>
</evidence>
<evidence type="ECO:0000259" key="8">
    <source>
        <dbReference type="Pfam" id="PF00588"/>
    </source>
</evidence>
<comment type="function">
    <text evidence="6">Could methylate the ribose at the nucleotide 34 wobble position in tRNA.</text>
</comment>
<dbReference type="GO" id="GO:0002130">
    <property type="term" value="P:wobble position ribose methylation"/>
    <property type="evidence" value="ECO:0007669"/>
    <property type="project" value="TreeGrafter"/>
</dbReference>
<protein>
    <recommendedName>
        <fullName evidence="6">Putative tRNA (cytidine(34)-2'-O)-methyltransferase</fullName>
        <ecNumber evidence="6">2.1.1.207</ecNumber>
    </recommendedName>
    <alternativeName>
        <fullName evidence="6">tRNA (cytidine/uridine-2'-O-)-methyltransferase</fullName>
    </alternativeName>
</protein>
<dbReference type="SUPFAM" id="SSF75217">
    <property type="entry name" value="alpha/beta knot"/>
    <property type="match status" value="1"/>
</dbReference>
<comment type="catalytic activity">
    <reaction evidence="6">
        <text>cytidine(34) in tRNA + S-adenosyl-L-methionine = 2'-O-methylcytidine(34) in tRNA + S-adenosyl-L-homocysteine + H(+)</text>
        <dbReference type="Rhea" id="RHEA:43084"/>
        <dbReference type="Rhea" id="RHEA-COMP:10331"/>
        <dbReference type="Rhea" id="RHEA-COMP:10332"/>
        <dbReference type="ChEBI" id="CHEBI:15378"/>
        <dbReference type="ChEBI" id="CHEBI:57856"/>
        <dbReference type="ChEBI" id="CHEBI:59789"/>
        <dbReference type="ChEBI" id="CHEBI:74495"/>
        <dbReference type="ChEBI" id="CHEBI:82748"/>
        <dbReference type="EC" id="2.1.1.207"/>
    </reaction>
</comment>
<accession>A0A9D1ITR8</accession>
<dbReference type="PIRSF" id="PIRSF029256">
    <property type="entry name" value="SpoU_TrmH_prd"/>
    <property type="match status" value="1"/>
</dbReference>
<gene>
    <name evidence="9" type="ORF">IAD19_04950</name>
</gene>
<dbReference type="InterPro" id="IPR001537">
    <property type="entry name" value="SpoU_MeTrfase"/>
</dbReference>
<name>A0A9D1ITR8_9FIRM</name>
<evidence type="ECO:0000256" key="3">
    <source>
        <dbReference type="ARBA" id="ARBA00022679"/>
    </source>
</evidence>
<keyword evidence="2 6" id="KW-0489">Methyltransferase</keyword>
<evidence type="ECO:0000256" key="1">
    <source>
        <dbReference type="ARBA" id="ARBA00022490"/>
    </source>
</evidence>
<dbReference type="GO" id="GO:0042802">
    <property type="term" value="F:identical protein binding"/>
    <property type="evidence" value="ECO:0007669"/>
    <property type="project" value="UniProtKB-ARBA"/>
</dbReference>
<feature type="binding site" evidence="6 7">
    <location>
        <position position="125"/>
    </location>
    <ligand>
        <name>S-adenosyl-L-methionine</name>
        <dbReference type="ChEBI" id="CHEBI:59789"/>
    </ligand>
</feature>
<dbReference type="GO" id="GO:0008757">
    <property type="term" value="F:S-adenosylmethionine-dependent methyltransferase activity"/>
    <property type="evidence" value="ECO:0007669"/>
    <property type="project" value="UniProtKB-UniRule"/>
</dbReference>
<comment type="caution">
    <text evidence="6">Lacks conserved residue(s) required for the propagation of feature annotation.</text>
</comment>
<comment type="catalytic activity">
    <reaction evidence="6">
        <text>5-carboxymethylaminomethyluridine(34) in tRNA(Leu) + S-adenosyl-L-methionine = 5-carboxymethylaminomethyl-2'-O-methyluridine(34) in tRNA(Leu) + S-adenosyl-L-homocysteine + H(+)</text>
        <dbReference type="Rhea" id="RHEA:43088"/>
        <dbReference type="Rhea" id="RHEA-COMP:10333"/>
        <dbReference type="Rhea" id="RHEA-COMP:10334"/>
        <dbReference type="ChEBI" id="CHEBI:15378"/>
        <dbReference type="ChEBI" id="CHEBI:57856"/>
        <dbReference type="ChEBI" id="CHEBI:59789"/>
        <dbReference type="ChEBI" id="CHEBI:74508"/>
        <dbReference type="ChEBI" id="CHEBI:74511"/>
        <dbReference type="EC" id="2.1.1.207"/>
    </reaction>
</comment>
<dbReference type="GO" id="GO:0005737">
    <property type="term" value="C:cytoplasm"/>
    <property type="evidence" value="ECO:0007669"/>
    <property type="project" value="UniProtKB-SubCell"/>
</dbReference>
<dbReference type="GO" id="GO:0008175">
    <property type="term" value="F:tRNA methyltransferase activity"/>
    <property type="evidence" value="ECO:0007669"/>
    <property type="project" value="UniProtKB-UniRule"/>
</dbReference>
<evidence type="ECO:0000256" key="6">
    <source>
        <dbReference type="HAMAP-Rule" id="MF_01885"/>
    </source>
</evidence>